<keyword evidence="2" id="KW-1185">Reference proteome</keyword>
<name>A0AAQ4E7Q7_AMBAM</name>
<sequence length="135" mass="15542">MCPSSVGKTRWISPCTKSPCNEACRRRSCTKRDQRCWYRSRLRSHLRTRKEQRCQRVPVDVQVAAAHGWSAPQKFLEVGLVIQNVKPQLFVELQANVVRQEKPLHAWEPMDQVVDLVLVVDNQQRVGSLQDVPAP</sequence>
<proteinExistence type="predicted"/>
<comment type="caution">
    <text evidence="1">The sequence shown here is derived from an EMBL/GenBank/DDBJ whole genome shotgun (WGS) entry which is preliminary data.</text>
</comment>
<protein>
    <submittedName>
        <fullName evidence="1">Uncharacterized protein</fullName>
    </submittedName>
</protein>
<organism evidence="1 2">
    <name type="scientific">Amblyomma americanum</name>
    <name type="common">Lone star tick</name>
    <dbReference type="NCBI Taxonomy" id="6943"/>
    <lineage>
        <taxon>Eukaryota</taxon>
        <taxon>Metazoa</taxon>
        <taxon>Ecdysozoa</taxon>
        <taxon>Arthropoda</taxon>
        <taxon>Chelicerata</taxon>
        <taxon>Arachnida</taxon>
        <taxon>Acari</taxon>
        <taxon>Parasitiformes</taxon>
        <taxon>Ixodida</taxon>
        <taxon>Ixodoidea</taxon>
        <taxon>Ixodidae</taxon>
        <taxon>Amblyomminae</taxon>
        <taxon>Amblyomma</taxon>
    </lineage>
</organism>
<dbReference type="AlphaFoldDB" id="A0AAQ4E7Q7"/>
<evidence type="ECO:0000313" key="2">
    <source>
        <dbReference type="Proteomes" id="UP001321473"/>
    </source>
</evidence>
<gene>
    <name evidence="1" type="ORF">V5799_012830</name>
</gene>
<accession>A0AAQ4E7Q7</accession>
<dbReference type="Proteomes" id="UP001321473">
    <property type="component" value="Unassembled WGS sequence"/>
</dbReference>
<reference evidence="1 2" key="1">
    <citation type="journal article" date="2023" name="Arcadia Sci">
        <title>De novo assembly of a long-read Amblyomma americanum tick genome.</title>
        <authorList>
            <person name="Chou S."/>
            <person name="Poskanzer K.E."/>
            <person name="Rollins M."/>
            <person name="Thuy-Boun P.S."/>
        </authorList>
    </citation>
    <scope>NUCLEOTIDE SEQUENCE [LARGE SCALE GENOMIC DNA]</scope>
    <source>
        <strain evidence="1">F_SG_1</strain>
        <tissue evidence="1">Salivary glands</tissue>
    </source>
</reference>
<evidence type="ECO:0000313" key="1">
    <source>
        <dbReference type="EMBL" id="KAK8770704.1"/>
    </source>
</evidence>
<dbReference type="EMBL" id="JARKHS020020682">
    <property type="protein sequence ID" value="KAK8770704.1"/>
    <property type="molecule type" value="Genomic_DNA"/>
</dbReference>